<feature type="domain" description="MRH" evidence="9">
    <location>
        <begin position="175"/>
        <end position="321"/>
    </location>
</feature>
<comment type="caution">
    <text evidence="10">The sequence shown here is derived from an EMBL/GenBank/DDBJ whole genome shotgun (WGS) entry which is preliminary data.</text>
</comment>
<evidence type="ECO:0000256" key="4">
    <source>
        <dbReference type="ARBA" id="ARBA00022729"/>
    </source>
</evidence>
<name>A0A9P6T2I0_9FUNG</name>
<comment type="subcellular location">
    <subcellularLocation>
        <location evidence="1">Endoplasmic reticulum membrane</location>
        <topology evidence="1">Peripheral membrane protein</topology>
        <orientation evidence="1">Lumenal side</orientation>
    </subcellularLocation>
</comment>
<evidence type="ECO:0000313" key="10">
    <source>
        <dbReference type="EMBL" id="KAG0019137.1"/>
    </source>
</evidence>
<evidence type="ECO:0000259" key="9">
    <source>
        <dbReference type="PROSITE" id="PS51914"/>
    </source>
</evidence>
<feature type="region of interest" description="Disordered" evidence="8">
    <location>
        <begin position="515"/>
        <end position="534"/>
    </location>
</feature>
<dbReference type="InterPro" id="IPR045149">
    <property type="entry name" value="OS-9-like"/>
</dbReference>
<evidence type="ECO:0000256" key="5">
    <source>
        <dbReference type="ARBA" id="ARBA00022734"/>
    </source>
</evidence>
<dbReference type="Proteomes" id="UP000703661">
    <property type="component" value="Unassembled WGS sequence"/>
</dbReference>
<reference evidence="10" key="1">
    <citation type="journal article" date="2020" name="Fungal Divers.">
        <title>Resolving the Mortierellaceae phylogeny through synthesis of multi-gene phylogenetics and phylogenomics.</title>
        <authorList>
            <person name="Vandepol N."/>
            <person name="Liber J."/>
            <person name="Desiro A."/>
            <person name="Na H."/>
            <person name="Kennedy M."/>
            <person name="Barry K."/>
            <person name="Grigoriev I.V."/>
            <person name="Miller A.N."/>
            <person name="O'Donnell K."/>
            <person name="Stajich J.E."/>
            <person name="Bonito G."/>
        </authorList>
    </citation>
    <scope>NUCLEOTIDE SEQUENCE</scope>
    <source>
        <strain evidence="10">NRRL 2769</strain>
    </source>
</reference>
<dbReference type="EMBL" id="JAAAID010000308">
    <property type="protein sequence ID" value="KAG0019137.1"/>
    <property type="molecule type" value="Genomic_DNA"/>
</dbReference>
<evidence type="ECO:0000256" key="3">
    <source>
        <dbReference type="ARBA" id="ARBA00018727"/>
    </source>
</evidence>
<accession>A0A9P6T2I0</accession>
<dbReference type="InterPro" id="IPR044865">
    <property type="entry name" value="MRH_dom"/>
</dbReference>
<dbReference type="InterPro" id="IPR009011">
    <property type="entry name" value="Man6P_isomerase_rcpt-bd_dom_sf"/>
</dbReference>
<keyword evidence="7" id="KW-1015">Disulfide bond</keyword>
<dbReference type="GO" id="GO:0030246">
    <property type="term" value="F:carbohydrate binding"/>
    <property type="evidence" value="ECO:0007669"/>
    <property type="project" value="UniProtKB-KW"/>
</dbReference>
<dbReference type="AlphaFoldDB" id="A0A9P6T2I0"/>
<dbReference type="PANTHER" id="PTHR15414">
    <property type="entry name" value="OS-9-RELATED"/>
    <property type="match status" value="1"/>
</dbReference>
<comment type="similarity">
    <text evidence="2">Belongs to the OS-9 family.</text>
</comment>
<dbReference type="InterPro" id="IPR012913">
    <property type="entry name" value="OS9-like_dom"/>
</dbReference>
<dbReference type="GO" id="GO:0030968">
    <property type="term" value="P:endoplasmic reticulum unfolded protein response"/>
    <property type="evidence" value="ECO:0007669"/>
    <property type="project" value="InterPro"/>
</dbReference>
<feature type="region of interest" description="Disordered" evidence="8">
    <location>
        <begin position="85"/>
        <end position="120"/>
    </location>
</feature>
<evidence type="ECO:0000313" key="11">
    <source>
        <dbReference type="Proteomes" id="UP000703661"/>
    </source>
</evidence>
<organism evidence="10 11">
    <name type="scientific">Entomortierella chlamydospora</name>
    <dbReference type="NCBI Taxonomy" id="101097"/>
    <lineage>
        <taxon>Eukaryota</taxon>
        <taxon>Fungi</taxon>
        <taxon>Fungi incertae sedis</taxon>
        <taxon>Mucoromycota</taxon>
        <taxon>Mortierellomycotina</taxon>
        <taxon>Mortierellomycetes</taxon>
        <taxon>Mortierellales</taxon>
        <taxon>Mortierellaceae</taxon>
        <taxon>Entomortierella</taxon>
    </lineage>
</organism>
<keyword evidence="11" id="KW-1185">Reference proteome</keyword>
<dbReference type="GO" id="GO:0005788">
    <property type="term" value="C:endoplasmic reticulum lumen"/>
    <property type="evidence" value="ECO:0007669"/>
    <property type="project" value="TreeGrafter"/>
</dbReference>
<keyword evidence="5" id="KW-0430">Lectin</keyword>
<evidence type="ECO:0000256" key="8">
    <source>
        <dbReference type="SAM" id="MobiDB-lite"/>
    </source>
</evidence>
<evidence type="ECO:0000256" key="2">
    <source>
        <dbReference type="ARBA" id="ARBA00009918"/>
    </source>
</evidence>
<protein>
    <recommendedName>
        <fullName evidence="3">Protein OS-9 homolog</fullName>
    </recommendedName>
</protein>
<sequence>MRLTTISLSKASILAFATLASVSFLNPIAAISYGFVYNDLLAHPQYHVQCFDDLVSVSDIGPDRIRQGNLHHQKPTVQIAPQIETAKQDQSQKSPNQDHGQDQFRSNGQPPSESALDLSSSMVMTDADGQKWACTIPLTQVPVNKPEPEKTSEEMKAETERSIKRGLELLDHLTGRCLLTNDGYWTYEYCHKKRIRQFNAHVVNGKWEPTSEAATHTLATYQPPSSEVQTNANTDGLSKNQASSSSSSTKRPTTTELRVSSERKYLVQHWDYGSVCDLTGAFRKVEVQFQCANVDDRIQLVIESPTCAYTMVIYSSSLCKDVAFELIPAPEANKIDCRRIVSDDYYRQRKAAIESGIDSTASQDSNKQIRFDQQPYKDESKAHHPKEAGAFKEMASLIDKVEAATRRKQLDDLVTQLEAYLERLKPYMSKDQLEALRKMEDFASGQDTQHADLESLLQSFFGGEIGLNDEIVKDNSPAASQAEQLNVKDKRAVNGRGDNQDVFQLIIDAFDETYGNAASEPGDEDGRNKDEHVSHDDLLSSINLASLLEMLDATKKNDDAHIGDNRGTGNQQGQGDAKKNEEDAE</sequence>
<keyword evidence="4" id="KW-0732">Signal</keyword>
<feature type="compositionally biased region" description="Basic and acidic residues" evidence="8">
    <location>
        <begin position="524"/>
        <end position="534"/>
    </location>
</feature>
<feature type="region of interest" description="Disordered" evidence="8">
    <location>
        <begin position="221"/>
        <end position="256"/>
    </location>
</feature>
<feature type="compositionally biased region" description="Basic and acidic residues" evidence="8">
    <location>
        <begin position="576"/>
        <end position="585"/>
    </location>
</feature>
<gene>
    <name evidence="10" type="primary">YOS9</name>
    <name evidence="10" type="ORF">BGZ80_006252</name>
</gene>
<proteinExistence type="inferred from homology"/>
<dbReference type="PROSITE" id="PS51914">
    <property type="entry name" value="MRH"/>
    <property type="match status" value="1"/>
</dbReference>
<dbReference type="Pfam" id="PF07915">
    <property type="entry name" value="PRKCSH"/>
    <property type="match status" value="1"/>
</dbReference>
<feature type="compositionally biased region" description="Polar residues" evidence="8">
    <location>
        <begin position="221"/>
        <end position="242"/>
    </location>
</feature>
<dbReference type="GO" id="GO:0005789">
    <property type="term" value="C:endoplasmic reticulum membrane"/>
    <property type="evidence" value="ECO:0007669"/>
    <property type="project" value="UniProtKB-SubCell"/>
</dbReference>
<dbReference type="PANTHER" id="PTHR15414:SF0">
    <property type="entry name" value="ENDOPLASMIC RETICULUM LECTIN 1"/>
    <property type="match status" value="1"/>
</dbReference>
<keyword evidence="6" id="KW-0256">Endoplasmic reticulum</keyword>
<evidence type="ECO:0000256" key="6">
    <source>
        <dbReference type="ARBA" id="ARBA00022824"/>
    </source>
</evidence>
<feature type="compositionally biased region" description="Polar residues" evidence="8">
    <location>
        <begin position="88"/>
        <end position="120"/>
    </location>
</feature>
<dbReference type="OrthoDB" id="448954at2759"/>
<feature type="region of interest" description="Disordered" evidence="8">
    <location>
        <begin position="558"/>
        <end position="585"/>
    </location>
</feature>
<evidence type="ECO:0000256" key="7">
    <source>
        <dbReference type="ARBA" id="ARBA00023157"/>
    </source>
</evidence>
<dbReference type="GO" id="GO:0030970">
    <property type="term" value="P:retrograde protein transport, ER to cytosol"/>
    <property type="evidence" value="ECO:0007669"/>
    <property type="project" value="TreeGrafter"/>
</dbReference>
<dbReference type="Gene3D" id="2.70.130.10">
    <property type="entry name" value="Mannose-6-phosphate receptor binding domain"/>
    <property type="match status" value="1"/>
</dbReference>
<evidence type="ECO:0000256" key="1">
    <source>
        <dbReference type="ARBA" id="ARBA00004367"/>
    </source>
</evidence>